<evidence type="ECO:0000256" key="2">
    <source>
        <dbReference type="ARBA" id="ARBA00023141"/>
    </source>
</evidence>
<reference evidence="5" key="1">
    <citation type="submission" date="2021-01" db="EMBL/GenBank/DDBJ databases">
        <title>YIM 132084 draft genome.</title>
        <authorList>
            <person name="An D."/>
        </authorList>
    </citation>
    <scope>NUCLEOTIDE SEQUENCE</scope>
    <source>
        <strain evidence="5">YIM 132084</strain>
    </source>
</reference>
<dbReference type="Gene3D" id="3.40.50.720">
    <property type="entry name" value="NAD(P)-binding Rossmann-like Domain"/>
    <property type="match status" value="1"/>
</dbReference>
<dbReference type="InterPro" id="IPR036291">
    <property type="entry name" value="NAD(P)-bd_dom_sf"/>
</dbReference>
<proteinExistence type="predicted"/>
<dbReference type="NCBIfam" id="NF001311">
    <property type="entry name" value="PRK00258.1-3"/>
    <property type="match status" value="1"/>
</dbReference>
<dbReference type="GO" id="GO:0009423">
    <property type="term" value="P:chorismate biosynthetic process"/>
    <property type="evidence" value="ECO:0007669"/>
    <property type="project" value="TreeGrafter"/>
</dbReference>
<comment type="pathway">
    <text evidence="1">Metabolic intermediate biosynthesis; chorismate biosynthesis; chorismate from D-erythrose 4-phosphate and phosphoenolpyruvate: step 4/7.</text>
</comment>
<evidence type="ECO:0000313" key="6">
    <source>
        <dbReference type="Proteomes" id="UP000663792"/>
    </source>
</evidence>
<dbReference type="EMBL" id="JAERWK010000008">
    <property type="protein sequence ID" value="MBM9466988.1"/>
    <property type="molecule type" value="Genomic_DNA"/>
</dbReference>
<dbReference type="SUPFAM" id="SSF51735">
    <property type="entry name" value="NAD(P)-binding Rossmann-fold domains"/>
    <property type="match status" value="1"/>
</dbReference>
<evidence type="ECO:0000259" key="3">
    <source>
        <dbReference type="Pfam" id="PF08501"/>
    </source>
</evidence>
<protein>
    <submittedName>
        <fullName evidence="5">Shikimate dehydrogenase</fullName>
        <ecNumber evidence="5">1.1.1.25</ecNumber>
    </submittedName>
</protein>
<accession>A0A939BVY1</accession>
<sequence>MSRAGEPRRAAVLGSPIAHSLSPAMHRAGYEAAGLVDWRYDAIECTAEALPALVAGLGREWAGLSVTMPGKAAAAAVASGRSHRVEVLGVANTLLRRLDGGWFAENTDVDGVIGSLRAAGVGGSGPVERVLVLGGGGTAAAVLAALAELQSREVTLAGRRPSSVAASAELARTLGLPVTTVGWTEADLDDAARNATLVVSTVPAGTADHLAALLAGVPVLLDVVYHPWPTALAAAGEPGRVTVTGLDMLLHQGLRQFELITDVPAPAAAMRDGLRGASGSDLPLPIG</sequence>
<evidence type="ECO:0000259" key="4">
    <source>
        <dbReference type="Pfam" id="PF18317"/>
    </source>
</evidence>
<dbReference type="PANTHER" id="PTHR21089:SF1">
    <property type="entry name" value="BIFUNCTIONAL 3-DEHYDROQUINATE DEHYDRATASE_SHIKIMATE DEHYDROGENASE, CHLOROPLASTIC"/>
    <property type="match status" value="1"/>
</dbReference>
<gene>
    <name evidence="5" type="ORF">JL106_06785</name>
</gene>
<dbReference type="GO" id="GO:0019632">
    <property type="term" value="P:shikimate metabolic process"/>
    <property type="evidence" value="ECO:0007669"/>
    <property type="project" value="TreeGrafter"/>
</dbReference>
<feature type="domain" description="Shikimate dehydrogenase substrate binding N-terminal" evidence="3">
    <location>
        <begin position="12"/>
        <end position="94"/>
    </location>
</feature>
<feature type="domain" description="SDH C-terminal" evidence="4">
    <location>
        <begin position="245"/>
        <end position="272"/>
    </location>
</feature>
<dbReference type="EC" id="1.1.1.25" evidence="5"/>
<keyword evidence="2" id="KW-0028">Amino-acid biosynthesis</keyword>
<dbReference type="SUPFAM" id="SSF53223">
    <property type="entry name" value="Aminoacid dehydrogenase-like, N-terminal domain"/>
    <property type="match status" value="1"/>
</dbReference>
<dbReference type="RefSeq" id="WP_205259920.1">
    <property type="nucleotide sequence ID" value="NZ_JAERWK010000008.1"/>
</dbReference>
<keyword evidence="6" id="KW-1185">Reference proteome</keyword>
<dbReference type="GO" id="GO:0004764">
    <property type="term" value="F:shikimate 3-dehydrogenase (NADP+) activity"/>
    <property type="evidence" value="ECO:0007669"/>
    <property type="project" value="UniProtKB-EC"/>
</dbReference>
<dbReference type="GO" id="GO:0009073">
    <property type="term" value="P:aromatic amino acid family biosynthetic process"/>
    <property type="evidence" value="ECO:0007669"/>
    <property type="project" value="UniProtKB-KW"/>
</dbReference>
<dbReference type="PANTHER" id="PTHR21089">
    <property type="entry name" value="SHIKIMATE DEHYDROGENASE"/>
    <property type="match status" value="1"/>
</dbReference>
<dbReference type="InterPro" id="IPR041121">
    <property type="entry name" value="SDH_C"/>
</dbReference>
<dbReference type="InterPro" id="IPR013708">
    <property type="entry name" value="Shikimate_DH-bd_N"/>
</dbReference>
<keyword evidence="2" id="KW-0057">Aromatic amino acid biosynthesis</keyword>
<dbReference type="GO" id="GO:0005829">
    <property type="term" value="C:cytosol"/>
    <property type="evidence" value="ECO:0007669"/>
    <property type="project" value="TreeGrafter"/>
</dbReference>
<comment type="caution">
    <text evidence="5">The sequence shown here is derived from an EMBL/GenBank/DDBJ whole genome shotgun (WGS) entry which is preliminary data.</text>
</comment>
<dbReference type="Gene3D" id="3.40.50.10860">
    <property type="entry name" value="Leucine Dehydrogenase, chain A, domain 1"/>
    <property type="match status" value="1"/>
</dbReference>
<dbReference type="InterPro" id="IPR022893">
    <property type="entry name" value="Shikimate_DH_fam"/>
</dbReference>
<dbReference type="InterPro" id="IPR046346">
    <property type="entry name" value="Aminoacid_DH-like_N_sf"/>
</dbReference>
<name>A0A939BVY1_9ACTN</name>
<evidence type="ECO:0000313" key="5">
    <source>
        <dbReference type="EMBL" id="MBM9466988.1"/>
    </source>
</evidence>
<organism evidence="5 6">
    <name type="scientific">Nakamurella leprariae</name>
    <dbReference type="NCBI Taxonomy" id="2803911"/>
    <lineage>
        <taxon>Bacteria</taxon>
        <taxon>Bacillati</taxon>
        <taxon>Actinomycetota</taxon>
        <taxon>Actinomycetes</taxon>
        <taxon>Nakamurellales</taxon>
        <taxon>Nakamurellaceae</taxon>
        <taxon>Nakamurella</taxon>
    </lineage>
</organism>
<evidence type="ECO:0000256" key="1">
    <source>
        <dbReference type="ARBA" id="ARBA00004871"/>
    </source>
</evidence>
<dbReference type="Proteomes" id="UP000663792">
    <property type="component" value="Unassembled WGS sequence"/>
</dbReference>
<keyword evidence="5" id="KW-0560">Oxidoreductase</keyword>
<dbReference type="Pfam" id="PF18317">
    <property type="entry name" value="SDH_C"/>
    <property type="match status" value="1"/>
</dbReference>
<dbReference type="GO" id="GO:0050661">
    <property type="term" value="F:NADP binding"/>
    <property type="evidence" value="ECO:0007669"/>
    <property type="project" value="TreeGrafter"/>
</dbReference>
<dbReference type="AlphaFoldDB" id="A0A939BVY1"/>
<dbReference type="Pfam" id="PF08501">
    <property type="entry name" value="Shikimate_dh_N"/>
    <property type="match status" value="1"/>
</dbReference>